<name>A0A8T8SA55_9BASI</name>
<sequence>MLIGAVAFVHLGVYNVAATGQHTGPVYWLTDTVMRHSISRRGKDITAPVLDDPARIGRGLTLYIAHCEQCHGGPGVAPQPFALGLTPIPANLVETSRRWPPGDIFWTAKYGIKMTGMPAWKYRLDDEQLWDLVAFIEQLAQLAPTDYRARREAVKQHHASAEAHP</sequence>
<feature type="signal peptide" evidence="6">
    <location>
        <begin position="1"/>
        <end position="18"/>
    </location>
</feature>
<evidence type="ECO:0000256" key="6">
    <source>
        <dbReference type="SAM" id="SignalP"/>
    </source>
</evidence>
<keyword evidence="2" id="KW-0249">Electron transport</keyword>
<evidence type="ECO:0000256" key="2">
    <source>
        <dbReference type="ARBA" id="ARBA00022660"/>
    </source>
</evidence>
<proteinExistence type="predicted"/>
<feature type="chain" id="PRO_5035802546" description="Cytochrome c domain-containing protein" evidence="6">
    <location>
        <begin position="19"/>
        <end position="165"/>
    </location>
</feature>
<keyword evidence="4 5" id="KW-0408">Iron</keyword>
<feature type="domain" description="Cytochrome c" evidence="7">
    <location>
        <begin position="54"/>
        <end position="140"/>
    </location>
</feature>
<keyword evidence="9" id="KW-1185">Reference proteome</keyword>
<keyword evidence="2" id="KW-0813">Transport</keyword>
<dbReference type="PROSITE" id="PS51007">
    <property type="entry name" value="CYTC"/>
    <property type="match status" value="1"/>
</dbReference>
<dbReference type="AlphaFoldDB" id="A0A8T8SA55"/>
<dbReference type="Pfam" id="PF13442">
    <property type="entry name" value="Cytochrome_CBB3"/>
    <property type="match status" value="1"/>
</dbReference>
<dbReference type="InterPro" id="IPR036909">
    <property type="entry name" value="Cyt_c-like_dom_sf"/>
</dbReference>
<dbReference type="GO" id="GO:0046872">
    <property type="term" value="F:metal ion binding"/>
    <property type="evidence" value="ECO:0007669"/>
    <property type="project" value="UniProtKB-KW"/>
</dbReference>
<evidence type="ECO:0000256" key="4">
    <source>
        <dbReference type="ARBA" id="ARBA00023004"/>
    </source>
</evidence>
<dbReference type="InterPro" id="IPR009056">
    <property type="entry name" value="Cyt_c-like_dom"/>
</dbReference>
<keyword evidence="2" id="KW-0679">Respiratory chain</keyword>
<protein>
    <recommendedName>
        <fullName evidence="7">Cytochrome c domain-containing protein</fullName>
    </recommendedName>
</protein>
<keyword evidence="1 5" id="KW-0349">Heme</keyword>
<evidence type="ECO:0000313" key="8">
    <source>
        <dbReference type="EMBL" id="KAE8235721.1"/>
    </source>
</evidence>
<keyword evidence="3 5" id="KW-0479">Metal-binding</keyword>
<reference evidence="8" key="1">
    <citation type="submission" date="2016-04" db="EMBL/GenBank/DDBJ databases">
        <authorList>
            <person name="Nguyen H.D."/>
            <person name="Samba Siva P."/>
            <person name="Cullis J."/>
            <person name="Levesque C.A."/>
            <person name="Hambleton S."/>
        </authorList>
    </citation>
    <scope>NUCLEOTIDE SEQUENCE</scope>
    <source>
        <strain evidence="8">DAOMC 236416</strain>
    </source>
</reference>
<dbReference type="GO" id="GO:0009055">
    <property type="term" value="F:electron transfer activity"/>
    <property type="evidence" value="ECO:0007669"/>
    <property type="project" value="InterPro"/>
</dbReference>
<dbReference type="Proteomes" id="UP000077521">
    <property type="component" value="Unassembled WGS sequence"/>
</dbReference>
<dbReference type="Gene3D" id="1.10.760.10">
    <property type="entry name" value="Cytochrome c-like domain"/>
    <property type="match status" value="1"/>
</dbReference>
<evidence type="ECO:0000256" key="5">
    <source>
        <dbReference type="PROSITE-ProRule" id="PRU00433"/>
    </source>
</evidence>
<dbReference type="GO" id="GO:0020037">
    <property type="term" value="F:heme binding"/>
    <property type="evidence" value="ECO:0007669"/>
    <property type="project" value="InterPro"/>
</dbReference>
<evidence type="ECO:0000313" key="9">
    <source>
        <dbReference type="Proteomes" id="UP000077521"/>
    </source>
</evidence>
<gene>
    <name evidence="8" type="ORF">A4X13_0g9399</name>
</gene>
<evidence type="ECO:0000256" key="3">
    <source>
        <dbReference type="ARBA" id="ARBA00022723"/>
    </source>
</evidence>
<accession>A0A8T8SA55</accession>
<reference evidence="8" key="2">
    <citation type="journal article" date="2019" name="IMA Fungus">
        <title>Genome sequencing and comparison of five Tilletia species to identify candidate genes for the detection of regulated species infecting wheat.</title>
        <authorList>
            <person name="Nguyen H.D.T."/>
            <person name="Sultana T."/>
            <person name="Kesanakurti P."/>
            <person name="Hambleton S."/>
        </authorList>
    </citation>
    <scope>NUCLEOTIDE SEQUENCE</scope>
    <source>
        <strain evidence="8">DAOMC 236416</strain>
    </source>
</reference>
<evidence type="ECO:0000259" key="7">
    <source>
        <dbReference type="PROSITE" id="PS51007"/>
    </source>
</evidence>
<dbReference type="SUPFAM" id="SSF46626">
    <property type="entry name" value="Cytochrome c"/>
    <property type="match status" value="1"/>
</dbReference>
<keyword evidence="6" id="KW-0732">Signal</keyword>
<evidence type="ECO:0000256" key="1">
    <source>
        <dbReference type="ARBA" id="ARBA00022617"/>
    </source>
</evidence>
<organism evidence="8 9">
    <name type="scientific">Tilletia indica</name>
    <dbReference type="NCBI Taxonomy" id="43049"/>
    <lineage>
        <taxon>Eukaryota</taxon>
        <taxon>Fungi</taxon>
        <taxon>Dikarya</taxon>
        <taxon>Basidiomycota</taxon>
        <taxon>Ustilaginomycotina</taxon>
        <taxon>Exobasidiomycetes</taxon>
        <taxon>Tilletiales</taxon>
        <taxon>Tilletiaceae</taxon>
        <taxon>Tilletia</taxon>
    </lineage>
</organism>
<comment type="caution">
    <text evidence="8">The sequence shown here is derived from an EMBL/GenBank/DDBJ whole genome shotgun (WGS) entry which is preliminary data.</text>
</comment>
<dbReference type="EMBL" id="LWDF02002601">
    <property type="protein sequence ID" value="KAE8235721.1"/>
    <property type="molecule type" value="Genomic_DNA"/>
</dbReference>